<dbReference type="Proteomes" id="UP000887458">
    <property type="component" value="Unassembled WGS sequence"/>
</dbReference>
<accession>A0ABQ8JB91</accession>
<keyword evidence="4" id="KW-1185">Reference proteome</keyword>
<feature type="domain" description="Exportin-5 C-terminal" evidence="2">
    <location>
        <begin position="423"/>
        <end position="682"/>
    </location>
</feature>
<name>A0ABQ8JB91_DERPT</name>
<organism evidence="3 4">
    <name type="scientific">Dermatophagoides pteronyssinus</name>
    <name type="common">European house dust mite</name>
    <dbReference type="NCBI Taxonomy" id="6956"/>
    <lineage>
        <taxon>Eukaryota</taxon>
        <taxon>Metazoa</taxon>
        <taxon>Ecdysozoa</taxon>
        <taxon>Arthropoda</taxon>
        <taxon>Chelicerata</taxon>
        <taxon>Arachnida</taxon>
        <taxon>Acari</taxon>
        <taxon>Acariformes</taxon>
        <taxon>Sarcoptiformes</taxon>
        <taxon>Astigmata</taxon>
        <taxon>Psoroptidia</taxon>
        <taxon>Analgoidea</taxon>
        <taxon>Pyroglyphidae</taxon>
        <taxon>Dermatophagoidinae</taxon>
        <taxon>Dermatophagoides</taxon>
    </lineage>
</organism>
<evidence type="ECO:0000313" key="3">
    <source>
        <dbReference type="EMBL" id="KAH9419658.1"/>
    </source>
</evidence>
<dbReference type="SUPFAM" id="SSF48371">
    <property type="entry name" value="ARM repeat"/>
    <property type="match status" value="1"/>
</dbReference>
<sequence>MKPDSISNDERVKANSRLNHILIHDINEKTDLYCDVAMILINKPEDITVANEFCIENLVTYGFKILEEIVKCNWYHFKHDRRETIKEFCLARLDFQSNIVMKVNFSTSNLIINSCSRLITEIFMREWPNEWPQFLPRLMQEYSLIGLYTILNISDHLTKSSSSNSSRRREITKSLVNEKENILEFFCRNLSIMDFQNEYQMSIEYKKQILMRSLEVLDSLLEWFPLNEKILMKIILTANLADLNFGDTFLCQIKVLSLRCIQTIMKRSLKRPDDMMVMNDIFFDVNESKFAHFLISQLSAYFHLIKSSMSNNDSFNEVFILLLDISIETVCRVINLISQESTHKSIFKNCNDNKSFWSTFMCFIFDCLAYDNINFDEILLRFLIIYSKSLDSEQNSKNVETSKNKLILPAPLQSETAIPSRLLMSIAFGKLEPKPESMSPELKNSFDLDSYESYLQIFRENRNKFLTLIRNLCLNYSQISQTFFFSMLRDLLGPIPVELSDQEVLTTAAGIKSWSTAAVLCPLFISKQNFSPQQIKILEFYFSRMLEIGFSGQLDIQNLNSLLSCMSSFSPFYETFSVELIQKLIDIIFLLTVKTKELQYDPNIGELQNHLNALFIKLTKNCVSLFLPYFNMMRQHIEELITTDKISLVQSYFLYEGLFILSNHLSVEEQRIFLIDRFLPQINWIITYDFGSNGETFFLDLGLATQPQLNVNHLPSNYSKILVKISALLNLLTRLFKRINAVRCYEILWPIMLHLVAPFCKVIASVHHLWSLYEQKNQHLLDHLCHPFYQRYLFEEYPSHYILMNCFDQSKMLPADKYRTLLKQWDRQNPPSPDLIGYFMHHRIWLLYSQSLIFLNTALELMLFFYTNYPVSESAIEDFISSNNSLICSNMKFMPLFVYRDLIRLYFQCLANFSPRIEKFLNNSGCVETLIQFIEFMFQKINENFDALNQEKNVNTSDSNPRIANHLKIKPLSVKDDPRNYLEIVIEATINSISADFVALLNSIFSKQKNFDHITKNESITNEMDEEMSNVDQQQQAKDDELDINENDNMRESIINDDKNDDKYDEEGLLSKFIMTRNPKALVMVVTGCLSWPNSNMKLQICNVNQKLIQCLISRQMINSIQAFFDLATRILQSITLTKQSDSDTLNRLANLLFIIYANIVIKNNLTEIVNVKLSQICSIDLNDWNRFSDSFRQKKNASQMKNAQKMLRNLIGSLSMHELSSLHSIKQSNILCLGIHKWEPRNRESINYVPRHIFDPLIHQVRTKRSASSKIRDYTNSGIDTYWNYIQDSSEKGSNKYTSLLATKKHSNFHCYSVYRTATDDWCQDNCQLGYCPTSHCICTTSQPKFVTSNKAVNSKYVYEYDDNDDNDEQQKQTDFESYQWDSSKNQLRYQ</sequence>
<dbReference type="EMBL" id="NJHN03000058">
    <property type="protein sequence ID" value="KAH9419658.1"/>
    <property type="molecule type" value="Genomic_DNA"/>
</dbReference>
<dbReference type="InterPro" id="IPR011989">
    <property type="entry name" value="ARM-like"/>
</dbReference>
<evidence type="ECO:0000259" key="1">
    <source>
        <dbReference type="Pfam" id="PF08389"/>
    </source>
</evidence>
<dbReference type="Pfam" id="PF08389">
    <property type="entry name" value="Xpo1"/>
    <property type="match status" value="1"/>
</dbReference>
<evidence type="ECO:0000313" key="4">
    <source>
        <dbReference type="Proteomes" id="UP000887458"/>
    </source>
</evidence>
<dbReference type="InterPro" id="IPR045478">
    <property type="entry name" value="Exportin-5_C"/>
</dbReference>
<evidence type="ECO:0000259" key="2">
    <source>
        <dbReference type="Pfam" id="PF19273"/>
    </source>
</evidence>
<reference evidence="3 4" key="2">
    <citation type="journal article" date="2022" name="Mol. Biol. Evol.">
        <title>Comparative Genomics Reveals Insights into the Divergent Evolution of Astigmatic Mites and Household Pest Adaptations.</title>
        <authorList>
            <person name="Xiong Q."/>
            <person name="Wan A.T."/>
            <person name="Liu X."/>
            <person name="Fung C.S."/>
            <person name="Xiao X."/>
            <person name="Malainual N."/>
            <person name="Hou J."/>
            <person name="Wang L."/>
            <person name="Wang M."/>
            <person name="Yang K.Y."/>
            <person name="Cui Y."/>
            <person name="Leung E.L."/>
            <person name="Nong W."/>
            <person name="Shin S.K."/>
            <person name="Au S.W."/>
            <person name="Jeong K.Y."/>
            <person name="Chew F.T."/>
            <person name="Hui J.H."/>
            <person name="Leung T.F."/>
            <person name="Tungtrongchitr A."/>
            <person name="Zhong N."/>
            <person name="Liu Z."/>
            <person name="Tsui S.K."/>
        </authorList>
    </citation>
    <scope>NUCLEOTIDE SEQUENCE [LARGE SCALE GENOMIC DNA]</scope>
    <source>
        <strain evidence="3">Derp</strain>
    </source>
</reference>
<dbReference type="InterPro" id="IPR013598">
    <property type="entry name" value="Exportin-1/Importin-b-like"/>
</dbReference>
<comment type="caution">
    <text evidence="3">The sequence shown here is derived from an EMBL/GenBank/DDBJ whole genome shotgun (WGS) entry which is preliminary data.</text>
</comment>
<dbReference type="Gene3D" id="1.25.10.10">
    <property type="entry name" value="Leucine-rich Repeat Variant"/>
    <property type="match status" value="1"/>
</dbReference>
<feature type="domain" description="Exportin-1/Importin-beta-like" evidence="1">
    <location>
        <begin position="109"/>
        <end position="231"/>
    </location>
</feature>
<protein>
    <submittedName>
        <fullName evidence="3">Exportin-5</fullName>
    </submittedName>
</protein>
<dbReference type="InterPro" id="IPR016024">
    <property type="entry name" value="ARM-type_fold"/>
</dbReference>
<reference evidence="3 4" key="1">
    <citation type="journal article" date="2018" name="J. Allergy Clin. Immunol.">
        <title>High-quality assembly of Dermatophagoides pteronyssinus genome and transcriptome reveals a wide range of novel allergens.</title>
        <authorList>
            <person name="Liu X.Y."/>
            <person name="Yang K.Y."/>
            <person name="Wang M.Q."/>
            <person name="Kwok J.S."/>
            <person name="Zeng X."/>
            <person name="Yang Z."/>
            <person name="Xiao X.J."/>
            <person name="Lau C.P."/>
            <person name="Li Y."/>
            <person name="Huang Z.M."/>
            <person name="Ba J.G."/>
            <person name="Yim A.K."/>
            <person name="Ouyang C.Y."/>
            <person name="Ngai S.M."/>
            <person name="Chan T.F."/>
            <person name="Leung E.L."/>
            <person name="Liu L."/>
            <person name="Liu Z.G."/>
            <person name="Tsui S.K."/>
        </authorList>
    </citation>
    <scope>NUCLEOTIDE SEQUENCE [LARGE SCALE GENOMIC DNA]</scope>
    <source>
        <strain evidence="3">Derp</strain>
    </source>
</reference>
<gene>
    <name evidence="3" type="primary">XPO5</name>
    <name evidence="3" type="ORF">DERP_009716</name>
</gene>
<proteinExistence type="predicted"/>
<dbReference type="Pfam" id="PF19273">
    <property type="entry name" value="Exportin-5"/>
    <property type="match status" value="1"/>
</dbReference>